<accession>A0A1F6FLL9</accession>
<evidence type="ECO:0000256" key="1">
    <source>
        <dbReference type="ARBA" id="ARBA00004613"/>
    </source>
</evidence>
<evidence type="ECO:0000256" key="4">
    <source>
        <dbReference type="ARBA" id="ARBA00022837"/>
    </source>
</evidence>
<dbReference type="SUPFAM" id="SSF54523">
    <property type="entry name" value="Pili subunits"/>
    <property type="match status" value="1"/>
</dbReference>
<dbReference type="InterPro" id="IPR053180">
    <property type="entry name" value="Ca-binding_acidic-repeat"/>
</dbReference>
<name>A0A1F6FLL9_9BACT</name>
<evidence type="ECO:0000313" key="7">
    <source>
        <dbReference type="EMBL" id="OGG86761.1"/>
    </source>
</evidence>
<evidence type="ECO:0000256" key="2">
    <source>
        <dbReference type="ARBA" id="ARBA00022525"/>
    </source>
</evidence>
<evidence type="ECO:0000256" key="6">
    <source>
        <dbReference type="SAM" id="Phobius"/>
    </source>
</evidence>
<feature type="compositionally biased region" description="Basic and acidic residues" evidence="5">
    <location>
        <begin position="253"/>
        <end position="265"/>
    </location>
</feature>
<proteinExistence type="predicted"/>
<dbReference type="Pfam" id="PF18884">
    <property type="entry name" value="TSP3_bac"/>
    <property type="match status" value="2"/>
</dbReference>
<comment type="subcellular location">
    <subcellularLocation>
        <location evidence="1">Secreted</location>
    </subcellularLocation>
</comment>
<protein>
    <submittedName>
        <fullName evidence="7">Uncharacterized protein</fullName>
    </submittedName>
</protein>
<dbReference type="AlphaFoldDB" id="A0A1F6FLL9"/>
<keyword evidence="6" id="KW-0472">Membrane</keyword>
<feature type="compositionally biased region" description="Acidic residues" evidence="5">
    <location>
        <begin position="227"/>
        <end position="237"/>
    </location>
</feature>
<dbReference type="Proteomes" id="UP000179136">
    <property type="component" value="Unassembled WGS sequence"/>
</dbReference>
<dbReference type="STRING" id="1798561.A3B87_01140"/>
<dbReference type="InterPro" id="IPR045584">
    <property type="entry name" value="Pilin-like"/>
</dbReference>
<dbReference type="EMBL" id="MFMW01000027">
    <property type="protein sequence ID" value="OGG86761.1"/>
    <property type="molecule type" value="Genomic_DNA"/>
</dbReference>
<feature type="region of interest" description="Disordered" evidence="5">
    <location>
        <begin position="204"/>
        <end position="266"/>
    </location>
</feature>
<keyword evidence="2" id="KW-0964">Secreted</keyword>
<gene>
    <name evidence="7" type="ORF">A3B87_01140</name>
</gene>
<dbReference type="InterPro" id="IPR059100">
    <property type="entry name" value="TSP3_bac"/>
</dbReference>
<evidence type="ECO:0000256" key="5">
    <source>
        <dbReference type="SAM" id="MobiDB-lite"/>
    </source>
</evidence>
<evidence type="ECO:0000313" key="8">
    <source>
        <dbReference type="Proteomes" id="UP000179136"/>
    </source>
</evidence>
<sequence>MRCIKCGFNNPDDAKFCQKCANTLALSGQFNQYEQPAVNDIKSQTTNESDQKNDYAVQPKSKKKKIFKIFMWIIIVVGLIFIASLVLPLIFFSNSLNNAQIKSRDARRVSDIKSIQTALDFYYNDAGSYPGNITPGSKLSHNENVYMSVIPKNPTPNDGKCPKDFEYKYEVKNDGQSYRLTYCLGLGAGGFNAGINSIVLDNNDKTSNQNNITNENKIGPEKAAIDSDNDELSDEDERNTWHTNPNNPDTDDDGYKDGDEVKNEYDPLVAGNTRLNETKTEEILVKNCSTNTECFYGSLITCEKAIFIDQEQITSNAQKTDYAKINILGEKDSNGSCKIKIEYLAERYKDWEDKYCAVSDKDAKKMINNNPSLIHYYCFPIDFSF</sequence>
<keyword evidence="3" id="KW-0732">Signal</keyword>
<evidence type="ECO:0000256" key="3">
    <source>
        <dbReference type="ARBA" id="ARBA00022729"/>
    </source>
</evidence>
<keyword evidence="4" id="KW-0106">Calcium</keyword>
<dbReference type="PANTHER" id="PTHR37467">
    <property type="entry name" value="EXPORTED CALCIUM-BINDING GLYCOPROTEIN-RELATED"/>
    <property type="match status" value="1"/>
</dbReference>
<reference evidence="7 8" key="1">
    <citation type="journal article" date="2016" name="Nat. Commun.">
        <title>Thousands of microbial genomes shed light on interconnected biogeochemical processes in an aquifer system.</title>
        <authorList>
            <person name="Anantharaman K."/>
            <person name="Brown C.T."/>
            <person name="Hug L.A."/>
            <person name="Sharon I."/>
            <person name="Castelle C.J."/>
            <person name="Probst A.J."/>
            <person name="Thomas B.C."/>
            <person name="Singh A."/>
            <person name="Wilkins M.J."/>
            <person name="Karaoz U."/>
            <person name="Brodie E.L."/>
            <person name="Williams K.H."/>
            <person name="Hubbard S.S."/>
            <person name="Banfield J.F."/>
        </authorList>
    </citation>
    <scope>NUCLEOTIDE SEQUENCE [LARGE SCALE GENOMIC DNA]</scope>
</reference>
<dbReference type="Gene3D" id="3.30.700.10">
    <property type="entry name" value="Glycoprotein, Type 4 Pilin"/>
    <property type="match status" value="1"/>
</dbReference>
<comment type="caution">
    <text evidence="7">The sequence shown here is derived from an EMBL/GenBank/DDBJ whole genome shotgun (WGS) entry which is preliminary data.</text>
</comment>
<feature type="compositionally biased region" description="Polar residues" evidence="5">
    <location>
        <begin position="205"/>
        <end position="216"/>
    </location>
</feature>
<feature type="transmembrane region" description="Helical" evidence="6">
    <location>
        <begin position="69"/>
        <end position="92"/>
    </location>
</feature>
<keyword evidence="6" id="KW-1133">Transmembrane helix</keyword>
<keyword evidence="6" id="KW-0812">Transmembrane</keyword>
<dbReference type="PANTHER" id="PTHR37467:SF1">
    <property type="entry name" value="EXPORTED CALCIUM-BINDING GLYCOPROTEIN"/>
    <property type="match status" value="1"/>
</dbReference>
<organism evidence="7 8">
    <name type="scientific">Candidatus Kuenenbacteria bacterium RIFCSPHIGHO2_02_FULL_39_13</name>
    <dbReference type="NCBI Taxonomy" id="1798561"/>
    <lineage>
        <taxon>Bacteria</taxon>
        <taxon>Candidatus Kueneniibacteriota</taxon>
    </lineage>
</organism>